<organism evidence="1 2">
    <name type="scientific">Ambispora leptoticha</name>
    <dbReference type="NCBI Taxonomy" id="144679"/>
    <lineage>
        <taxon>Eukaryota</taxon>
        <taxon>Fungi</taxon>
        <taxon>Fungi incertae sedis</taxon>
        <taxon>Mucoromycota</taxon>
        <taxon>Glomeromycotina</taxon>
        <taxon>Glomeromycetes</taxon>
        <taxon>Archaeosporales</taxon>
        <taxon>Ambisporaceae</taxon>
        <taxon>Ambispora</taxon>
    </lineage>
</organism>
<proteinExistence type="predicted"/>
<feature type="non-terminal residue" evidence="1">
    <location>
        <position position="63"/>
    </location>
</feature>
<dbReference type="AlphaFoldDB" id="A0A9N9IDP3"/>
<comment type="caution">
    <text evidence="1">The sequence shown here is derived from an EMBL/GenBank/DDBJ whole genome shotgun (WGS) entry which is preliminary data.</text>
</comment>
<evidence type="ECO:0000313" key="1">
    <source>
        <dbReference type="EMBL" id="CAG8729485.1"/>
    </source>
</evidence>
<sequence length="63" mass="6659">TPSSDPEPIGYLCSGQTITCTIGVPICYLATDPLFAIQTYRSGYGLVASRATSNLGYLQLVCP</sequence>
<evidence type="ECO:0000313" key="2">
    <source>
        <dbReference type="Proteomes" id="UP000789508"/>
    </source>
</evidence>
<feature type="non-terminal residue" evidence="1">
    <location>
        <position position="1"/>
    </location>
</feature>
<name>A0A9N9IDP3_9GLOM</name>
<gene>
    <name evidence="1" type="ORF">ALEPTO_LOCUS12566</name>
</gene>
<keyword evidence="2" id="KW-1185">Reference proteome</keyword>
<accession>A0A9N9IDP3</accession>
<reference evidence="1" key="1">
    <citation type="submission" date="2021-06" db="EMBL/GenBank/DDBJ databases">
        <authorList>
            <person name="Kallberg Y."/>
            <person name="Tangrot J."/>
            <person name="Rosling A."/>
        </authorList>
    </citation>
    <scope>NUCLEOTIDE SEQUENCE</scope>
    <source>
        <strain evidence="1">FL130A</strain>
    </source>
</reference>
<protein>
    <submittedName>
        <fullName evidence="1">9504_t:CDS:1</fullName>
    </submittedName>
</protein>
<dbReference type="Proteomes" id="UP000789508">
    <property type="component" value="Unassembled WGS sequence"/>
</dbReference>
<dbReference type="EMBL" id="CAJVPS010029763">
    <property type="protein sequence ID" value="CAG8729485.1"/>
    <property type="molecule type" value="Genomic_DNA"/>
</dbReference>